<name>A0A377KMB3_9ENTE</name>
<accession>A0A377KMB3</accession>
<feature type="transmembrane region" description="Helical" evidence="1">
    <location>
        <begin position="7"/>
        <end position="26"/>
    </location>
</feature>
<dbReference type="EMBL" id="UGIF01000002">
    <property type="protein sequence ID" value="STP30330.1"/>
    <property type="molecule type" value="Genomic_DNA"/>
</dbReference>
<feature type="transmembrane region" description="Helical" evidence="1">
    <location>
        <begin position="61"/>
        <end position="84"/>
    </location>
</feature>
<organism evidence="2 3">
    <name type="scientific">Enterococcus durans</name>
    <dbReference type="NCBI Taxonomy" id="53345"/>
    <lineage>
        <taxon>Bacteria</taxon>
        <taxon>Bacillati</taxon>
        <taxon>Bacillota</taxon>
        <taxon>Bacilli</taxon>
        <taxon>Lactobacillales</taxon>
        <taxon>Enterococcaceae</taxon>
        <taxon>Enterococcus</taxon>
    </lineage>
</organism>
<proteinExistence type="predicted"/>
<gene>
    <name evidence="2" type="ORF">NCTC8129_02573</name>
</gene>
<reference evidence="2 3" key="1">
    <citation type="submission" date="2018-06" db="EMBL/GenBank/DDBJ databases">
        <authorList>
            <consortium name="Pathogen Informatics"/>
            <person name="Doyle S."/>
        </authorList>
    </citation>
    <scope>NUCLEOTIDE SEQUENCE [LARGE SCALE GENOMIC DNA]</scope>
    <source>
        <strain evidence="2 3">NCTC8129</strain>
    </source>
</reference>
<evidence type="ECO:0008006" key="4">
    <source>
        <dbReference type="Google" id="ProtNLM"/>
    </source>
</evidence>
<dbReference type="Proteomes" id="UP000254070">
    <property type="component" value="Unassembled WGS sequence"/>
</dbReference>
<keyword evidence="1" id="KW-1133">Transmembrane helix</keyword>
<keyword evidence="1" id="KW-0472">Membrane</keyword>
<feature type="transmembrane region" description="Helical" evidence="1">
    <location>
        <begin position="32"/>
        <end position="49"/>
    </location>
</feature>
<sequence>MITLSKLLFWVPFISIILFLLLFTKWNKYDTLMFLSAFPAIYFMIKIIEYSYEQPIQLFDYYLKGLVISLILYVIFVFFITRIVKLS</sequence>
<evidence type="ECO:0000256" key="1">
    <source>
        <dbReference type="SAM" id="Phobius"/>
    </source>
</evidence>
<keyword evidence="1" id="KW-0812">Transmembrane</keyword>
<dbReference type="AlphaFoldDB" id="A0A377KMB3"/>
<evidence type="ECO:0000313" key="2">
    <source>
        <dbReference type="EMBL" id="STP30330.1"/>
    </source>
</evidence>
<protein>
    <recommendedName>
        <fullName evidence="4">Glucose uptake protein</fullName>
    </recommendedName>
</protein>
<evidence type="ECO:0000313" key="3">
    <source>
        <dbReference type="Proteomes" id="UP000254070"/>
    </source>
</evidence>